<protein>
    <submittedName>
        <fullName evidence="5">Cysteine-rich venom protein Cau1-like</fullName>
    </submittedName>
</protein>
<reference evidence="5" key="3">
    <citation type="submission" date="2025-09" db="UniProtKB">
        <authorList>
            <consortium name="Ensembl"/>
        </authorList>
    </citation>
    <scope>IDENTIFICATION</scope>
</reference>
<dbReference type="Ensembl" id="ENSMODT00000023928.4">
    <property type="protein sequence ID" value="ENSMODP00000023512.3"/>
    <property type="gene ID" value="ENSMODG00000018846.4"/>
</dbReference>
<evidence type="ECO:0000256" key="2">
    <source>
        <dbReference type="ARBA" id="ARBA00023157"/>
    </source>
</evidence>
<evidence type="ECO:0000256" key="3">
    <source>
        <dbReference type="PROSITE-ProRule" id="PRU01005"/>
    </source>
</evidence>
<dbReference type="AlphaFoldDB" id="F7DWH6"/>
<keyword evidence="6" id="KW-1185">Reference proteome</keyword>
<dbReference type="SUPFAM" id="SSF55797">
    <property type="entry name" value="PR-1-like"/>
    <property type="match status" value="1"/>
</dbReference>
<dbReference type="InParanoid" id="F7DWH6"/>
<dbReference type="Proteomes" id="UP000002280">
    <property type="component" value="Chromosome 2"/>
</dbReference>
<feature type="disulfide bond" evidence="3">
    <location>
        <begin position="222"/>
        <end position="235"/>
    </location>
</feature>
<reference evidence="5" key="2">
    <citation type="submission" date="2025-08" db="UniProtKB">
        <authorList>
            <consortium name="Ensembl"/>
        </authorList>
    </citation>
    <scope>IDENTIFICATION</scope>
</reference>
<organism evidence="5 6">
    <name type="scientific">Monodelphis domestica</name>
    <name type="common">Gray short-tailed opossum</name>
    <dbReference type="NCBI Taxonomy" id="13616"/>
    <lineage>
        <taxon>Eukaryota</taxon>
        <taxon>Metazoa</taxon>
        <taxon>Chordata</taxon>
        <taxon>Craniata</taxon>
        <taxon>Vertebrata</taxon>
        <taxon>Euteleostomi</taxon>
        <taxon>Mammalia</taxon>
        <taxon>Metatheria</taxon>
        <taxon>Didelphimorphia</taxon>
        <taxon>Didelphidae</taxon>
        <taxon>Monodelphis</taxon>
    </lineage>
</organism>
<dbReference type="Gene3D" id="1.10.10.740">
    <property type="entry name" value="Crisp domain"/>
    <property type="match status" value="1"/>
</dbReference>
<dbReference type="Bgee" id="ENSMODG00000018846">
    <property type="expression patterns" value="Expressed in spermatocyte and 1 other cell type or tissue"/>
</dbReference>
<dbReference type="eggNOG" id="KOG3017">
    <property type="taxonomic scope" value="Eukaryota"/>
</dbReference>
<feature type="disulfide bond" evidence="3">
    <location>
        <begin position="213"/>
        <end position="231"/>
    </location>
</feature>
<keyword evidence="2 3" id="KW-1015">Disulfide bond</keyword>
<dbReference type="GeneID" id="103092765"/>
<dbReference type="InterPro" id="IPR014044">
    <property type="entry name" value="CAP_dom"/>
</dbReference>
<evidence type="ECO:0000313" key="5">
    <source>
        <dbReference type="Ensembl" id="ENSMODP00000023512.3"/>
    </source>
</evidence>
<comment type="caution">
    <text evidence="3">Lacks conserved residue(s) required for the propagation of feature annotation.</text>
</comment>
<dbReference type="Pfam" id="PF08562">
    <property type="entry name" value="Crisp"/>
    <property type="match status" value="1"/>
</dbReference>
<evidence type="ECO:0000256" key="1">
    <source>
        <dbReference type="ARBA" id="ARBA00009923"/>
    </source>
</evidence>
<evidence type="ECO:0000313" key="6">
    <source>
        <dbReference type="Proteomes" id="UP000002280"/>
    </source>
</evidence>
<dbReference type="PRINTS" id="PR00837">
    <property type="entry name" value="V5TPXLIKE"/>
</dbReference>
<dbReference type="FunFam" id="3.40.33.10:FF:000005">
    <property type="entry name" value="Cysteine-rich secretory protein 2"/>
    <property type="match status" value="1"/>
</dbReference>
<dbReference type="HOGENOM" id="CLU_035730_2_1_1"/>
<proteinExistence type="inferred from homology"/>
<dbReference type="SUPFAM" id="SSF57546">
    <property type="entry name" value="Crisp domain-like"/>
    <property type="match status" value="1"/>
</dbReference>
<dbReference type="Gene3D" id="3.40.33.10">
    <property type="entry name" value="CAP"/>
    <property type="match status" value="1"/>
</dbReference>
<reference evidence="5 6" key="1">
    <citation type="journal article" date="2007" name="Nature">
        <title>Genome of the marsupial Monodelphis domestica reveals innovation in non-coding sequences.</title>
        <authorList>
            <person name="Mikkelsen T.S."/>
            <person name="Wakefield M.J."/>
            <person name="Aken B."/>
            <person name="Amemiya C.T."/>
            <person name="Chang J.L."/>
            <person name="Duke S."/>
            <person name="Garber M."/>
            <person name="Gentles A.J."/>
            <person name="Goodstadt L."/>
            <person name="Heger A."/>
            <person name="Jurka J."/>
            <person name="Kamal M."/>
            <person name="Mauceli E."/>
            <person name="Searle S.M."/>
            <person name="Sharpe T."/>
            <person name="Baker M.L."/>
            <person name="Batzer M.A."/>
            <person name="Benos P.V."/>
            <person name="Belov K."/>
            <person name="Clamp M."/>
            <person name="Cook A."/>
            <person name="Cuff J."/>
            <person name="Das R."/>
            <person name="Davidow L."/>
            <person name="Deakin J.E."/>
            <person name="Fazzari M.J."/>
            <person name="Glass J.L."/>
            <person name="Grabherr M."/>
            <person name="Greally J.M."/>
            <person name="Gu W."/>
            <person name="Hore T.A."/>
            <person name="Huttley G.A."/>
            <person name="Kleber M."/>
            <person name="Jirtle R.L."/>
            <person name="Koina E."/>
            <person name="Lee J.T."/>
            <person name="Mahony S."/>
            <person name="Marra M.A."/>
            <person name="Miller R.D."/>
            <person name="Nicholls R.D."/>
            <person name="Oda M."/>
            <person name="Papenfuss A.T."/>
            <person name="Parra Z.E."/>
            <person name="Pollock D.D."/>
            <person name="Ray D.A."/>
            <person name="Schein J.E."/>
            <person name="Speed T.P."/>
            <person name="Thompson K."/>
            <person name="VandeBerg J.L."/>
            <person name="Wade C.M."/>
            <person name="Walker J.A."/>
            <person name="Waters P.D."/>
            <person name="Webber C."/>
            <person name="Weidman J.R."/>
            <person name="Xie X."/>
            <person name="Zody M.C."/>
            <person name="Baldwin J."/>
            <person name="Abdouelleil A."/>
            <person name="Abdulkadir J."/>
            <person name="Abebe A."/>
            <person name="Abera B."/>
            <person name="Abreu J."/>
            <person name="Acer S.C."/>
            <person name="Aftuck L."/>
            <person name="Alexander A."/>
            <person name="An P."/>
            <person name="Anderson E."/>
            <person name="Anderson S."/>
            <person name="Arachi H."/>
            <person name="Azer M."/>
            <person name="Bachantsang P."/>
            <person name="Barry A."/>
            <person name="Bayul T."/>
            <person name="Berlin A."/>
            <person name="Bessette D."/>
            <person name="Bloom T."/>
            <person name="Bloom T."/>
            <person name="Boguslavskiy L."/>
            <person name="Bonnet C."/>
            <person name="Boukhgalter B."/>
            <person name="Bourzgui I."/>
            <person name="Brown A."/>
            <person name="Cahill P."/>
            <person name="Channer S."/>
            <person name="Cheshatsang Y."/>
            <person name="Chuda L."/>
            <person name="Citroen M."/>
            <person name="Collymore A."/>
            <person name="Cooke P."/>
            <person name="Costello M."/>
            <person name="D'Aco K."/>
            <person name="Daza R."/>
            <person name="De Haan G."/>
            <person name="DeGray S."/>
            <person name="DeMaso C."/>
            <person name="Dhargay N."/>
            <person name="Dooley K."/>
            <person name="Dooley E."/>
            <person name="Doricent M."/>
            <person name="Dorje P."/>
            <person name="Dorjee K."/>
            <person name="Dupes A."/>
            <person name="Elong R."/>
            <person name="Falk J."/>
            <person name="Farina A."/>
            <person name="Faro S."/>
            <person name="Ferguson D."/>
            <person name="Fisher S."/>
            <person name="Foley C.D."/>
            <person name="Franke A."/>
            <person name="Friedrich D."/>
            <person name="Gadbois L."/>
            <person name="Gearin G."/>
            <person name="Gearin C.R."/>
            <person name="Giannoukos G."/>
            <person name="Goode T."/>
            <person name="Graham J."/>
            <person name="Grandbois E."/>
            <person name="Grewal S."/>
            <person name="Gyaltsen K."/>
            <person name="Hafez N."/>
            <person name="Hagos B."/>
            <person name="Hall J."/>
            <person name="Henson C."/>
            <person name="Hollinger A."/>
            <person name="Honan T."/>
            <person name="Huard M.D."/>
            <person name="Hughes L."/>
            <person name="Hurhula B."/>
            <person name="Husby M.E."/>
            <person name="Kamat A."/>
            <person name="Kanga B."/>
            <person name="Kashin S."/>
            <person name="Khazanovich D."/>
            <person name="Kisner P."/>
            <person name="Lance K."/>
            <person name="Lara M."/>
            <person name="Lee W."/>
            <person name="Lennon N."/>
            <person name="Letendre F."/>
            <person name="LeVine R."/>
            <person name="Lipovsky A."/>
            <person name="Liu X."/>
            <person name="Liu J."/>
            <person name="Liu S."/>
            <person name="Lokyitsang T."/>
            <person name="Lokyitsang Y."/>
            <person name="Lubonja R."/>
            <person name="Lui A."/>
            <person name="MacDonald P."/>
            <person name="Magnisalis V."/>
            <person name="Maru K."/>
            <person name="Matthews C."/>
            <person name="McCusker W."/>
            <person name="McDonough S."/>
            <person name="Mehta T."/>
            <person name="Meldrim J."/>
            <person name="Meneus L."/>
            <person name="Mihai O."/>
            <person name="Mihalev A."/>
            <person name="Mihova T."/>
            <person name="Mittelman R."/>
            <person name="Mlenga V."/>
            <person name="Montmayeur A."/>
            <person name="Mulrain L."/>
            <person name="Navidi A."/>
            <person name="Naylor J."/>
            <person name="Negash T."/>
            <person name="Nguyen T."/>
            <person name="Nguyen N."/>
            <person name="Nicol R."/>
            <person name="Norbu C."/>
            <person name="Norbu N."/>
            <person name="Novod N."/>
            <person name="O'Neill B."/>
            <person name="Osman S."/>
            <person name="Markiewicz E."/>
            <person name="Oyono O.L."/>
            <person name="Patti C."/>
            <person name="Phunkhang P."/>
            <person name="Pierre F."/>
            <person name="Priest M."/>
            <person name="Raghuraman S."/>
            <person name="Rege F."/>
            <person name="Reyes R."/>
            <person name="Rise C."/>
            <person name="Rogov P."/>
            <person name="Ross K."/>
            <person name="Ryan E."/>
            <person name="Settipalli S."/>
            <person name="Shea T."/>
            <person name="Sherpa N."/>
            <person name="Shi L."/>
            <person name="Shih D."/>
            <person name="Sparrow T."/>
            <person name="Spaulding J."/>
            <person name="Stalker J."/>
            <person name="Stange-Thomann N."/>
            <person name="Stavropoulos S."/>
            <person name="Stone C."/>
            <person name="Strader C."/>
            <person name="Tesfaye S."/>
            <person name="Thomson T."/>
            <person name="Thoulutsang Y."/>
            <person name="Thoulutsang D."/>
            <person name="Topham K."/>
            <person name="Topping I."/>
            <person name="Tsamla T."/>
            <person name="Vassiliev H."/>
            <person name="Vo A."/>
            <person name="Wangchuk T."/>
            <person name="Wangdi T."/>
            <person name="Weiand M."/>
            <person name="Wilkinson J."/>
            <person name="Wilson A."/>
            <person name="Yadav S."/>
            <person name="Young G."/>
            <person name="Yu Q."/>
            <person name="Zembek L."/>
            <person name="Zhong D."/>
            <person name="Zimmer A."/>
            <person name="Zwirko Z."/>
            <person name="Jaffe D.B."/>
            <person name="Alvarez P."/>
            <person name="Brockman W."/>
            <person name="Butler J."/>
            <person name="Chin C."/>
            <person name="Gnerre S."/>
            <person name="MacCallum I."/>
            <person name="Graves J.A."/>
            <person name="Ponting C.P."/>
            <person name="Breen M."/>
            <person name="Samollow P.B."/>
            <person name="Lander E.S."/>
            <person name="Lindblad-Toh K."/>
        </authorList>
    </citation>
    <scope>NUCLEOTIDE SEQUENCE [LARGE SCALE GENOMIC DNA]</scope>
</reference>
<dbReference type="InterPro" id="IPR013871">
    <property type="entry name" value="Cysteine_rich_secretory"/>
</dbReference>
<dbReference type="InterPro" id="IPR003582">
    <property type="entry name" value="ShKT_dom"/>
</dbReference>
<name>F7DWH6_MONDO</name>
<dbReference type="InterPro" id="IPR042076">
    <property type="entry name" value="Crisp-like_dom"/>
</dbReference>
<dbReference type="Pfam" id="PF00188">
    <property type="entry name" value="CAP"/>
    <property type="match status" value="1"/>
</dbReference>
<dbReference type="PANTHER" id="PTHR10334">
    <property type="entry name" value="CYSTEINE-RICH SECRETORY PROTEIN-RELATED"/>
    <property type="match status" value="1"/>
</dbReference>
<dbReference type="FunFam" id="1.10.10.740:FF:000001">
    <property type="entry name" value="Cysteine-rich secretory protein 2"/>
    <property type="match status" value="1"/>
</dbReference>
<feature type="domain" description="ShKT" evidence="4">
    <location>
        <begin position="204"/>
        <end position="237"/>
    </location>
</feature>
<sequence>MDLHSALMFLATVIHQSIGLNPRLYGNLSTMKEEIQKKILEHHNNIRRSVIPTASNMLKMEWSHEAATNAQSRANNCTLKVNRFPNRTIGDTVCGENILRSTFPTSWTDAILVWKLQKKNFIYGVGAVNVTGHYLAYTQMIWYRSYKIGCGVAYCPKNEFKYFYVCHYCPAGNKVTSLATPYKKGAKCADCPHACQNGLCTNPCPYEDKYSNCKEMKDMFTCDFTEIKLHCKATCRCTNEIK</sequence>
<dbReference type="InterPro" id="IPR001283">
    <property type="entry name" value="CRISP-related"/>
</dbReference>
<dbReference type="OrthoDB" id="737510at2759"/>
<dbReference type="SMART" id="SM00198">
    <property type="entry name" value="SCP"/>
    <property type="match status" value="1"/>
</dbReference>
<accession>F7DWH6</accession>
<dbReference type="OMA" id="NFKYGYG"/>
<evidence type="ECO:0000259" key="4">
    <source>
        <dbReference type="PROSITE" id="PS51670"/>
    </source>
</evidence>
<comment type="similarity">
    <text evidence="1">Belongs to the CRISP family.</text>
</comment>
<dbReference type="GeneTree" id="ENSGT00940000156439"/>
<dbReference type="InterPro" id="IPR035940">
    <property type="entry name" value="CAP_sf"/>
</dbReference>
<dbReference type="STRING" id="13616.ENSMODP00000023512"/>
<dbReference type="PROSITE" id="PS51670">
    <property type="entry name" value="SHKT"/>
    <property type="match status" value="1"/>
</dbReference>
<gene>
    <name evidence="5" type="primary">LOC103092765</name>
</gene>
<dbReference type="RefSeq" id="XP_007484131.1">
    <property type="nucleotide sequence ID" value="XM_007484069.3"/>
</dbReference>
<dbReference type="GO" id="GO:0005615">
    <property type="term" value="C:extracellular space"/>
    <property type="evidence" value="ECO:0000318"/>
    <property type="project" value="GO_Central"/>
</dbReference>